<dbReference type="GO" id="GO:0006281">
    <property type="term" value="P:DNA repair"/>
    <property type="evidence" value="ECO:0007669"/>
    <property type="project" value="UniProtKB-KW"/>
</dbReference>
<comment type="caution">
    <text evidence="3">The sequence shown here is derived from an EMBL/GenBank/DDBJ whole genome shotgun (WGS) entry which is preliminary data.</text>
</comment>
<accession>A0A4C1U1V3</accession>
<evidence type="ECO:0000313" key="3">
    <source>
        <dbReference type="EMBL" id="GBP20167.1"/>
    </source>
</evidence>
<keyword evidence="1" id="KW-0234">DNA repair</keyword>
<dbReference type="STRING" id="151549.A0A4C1U1V3"/>
<name>A0A4C1U1V3_EUMVA</name>
<dbReference type="GO" id="GO:0006310">
    <property type="term" value="P:DNA recombination"/>
    <property type="evidence" value="ECO:0007669"/>
    <property type="project" value="UniProtKB-KW"/>
</dbReference>
<protein>
    <recommendedName>
        <fullName evidence="1">ATP-dependent DNA helicase</fullName>
        <ecNumber evidence="1">5.6.2.3</ecNumber>
    </recommendedName>
</protein>
<keyword evidence="4" id="KW-1185">Reference proteome</keyword>
<keyword evidence="1" id="KW-0067">ATP-binding</keyword>
<dbReference type="InterPro" id="IPR010285">
    <property type="entry name" value="DNA_helicase_pif1-like_DEAD"/>
</dbReference>
<keyword evidence="1" id="KW-0227">DNA damage</keyword>
<keyword evidence="1" id="KW-0347">Helicase</keyword>
<organism evidence="3 4">
    <name type="scientific">Eumeta variegata</name>
    <name type="common">Bagworm moth</name>
    <name type="synonym">Eumeta japonica</name>
    <dbReference type="NCBI Taxonomy" id="151549"/>
    <lineage>
        <taxon>Eukaryota</taxon>
        <taxon>Metazoa</taxon>
        <taxon>Ecdysozoa</taxon>
        <taxon>Arthropoda</taxon>
        <taxon>Hexapoda</taxon>
        <taxon>Insecta</taxon>
        <taxon>Pterygota</taxon>
        <taxon>Neoptera</taxon>
        <taxon>Endopterygota</taxon>
        <taxon>Lepidoptera</taxon>
        <taxon>Glossata</taxon>
        <taxon>Ditrysia</taxon>
        <taxon>Tineoidea</taxon>
        <taxon>Psychidae</taxon>
        <taxon>Oiketicinae</taxon>
        <taxon>Eumeta</taxon>
    </lineage>
</organism>
<dbReference type="GO" id="GO:0005524">
    <property type="term" value="F:ATP binding"/>
    <property type="evidence" value="ECO:0007669"/>
    <property type="project" value="UniProtKB-KW"/>
</dbReference>
<sequence>MPRNENLTVRIHQIQVESRERRLLTSERNVYQLPEKRVMCACRFGGHYRLCHIGAGVNVCRGQRRDGKRHGGWANTASNYGYGNCRKNILEDFYAPQGKKCSLTLGTSVGWHTRRPRKQLITRRNNHIMGSVTVLFCGDFRQTLLDIIQGTRDDEVNACLKCSVLWTRVQKLSLMCNMRAHLDSNSRA</sequence>
<reference evidence="3 4" key="1">
    <citation type="journal article" date="2019" name="Commun. Biol.">
        <title>The bagworm genome reveals a unique fibroin gene that provides high tensile strength.</title>
        <authorList>
            <person name="Kono N."/>
            <person name="Nakamura H."/>
            <person name="Ohtoshi R."/>
            <person name="Tomita M."/>
            <person name="Numata K."/>
            <person name="Arakawa K."/>
        </authorList>
    </citation>
    <scope>NUCLEOTIDE SEQUENCE [LARGE SCALE GENOMIC DNA]</scope>
</reference>
<dbReference type="GO" id="GO:0043139">
    <property type="term" value="F:5'-3' DNA helicase activity"/>
    <property type="evidence" value="ECO:0007669"/>
    <property type="project" value="UniProtKB-EC"/>
</dbReference>
<comment type="catalytic activity">
    <reaction evidence="1">
        <text>ATP + H2O = ADP + phosphate + H(+)</text>
        <dbReference type="Rhea" id="RHEA:13065"/>
        <dbReference type="ChEBI" id="CHEBI:15377"/>
        <dbReference type="ChEBI" id="CHEBI:15378"/>
        <dbReference type="ChEBI" id="CHEBI:30616"/>
        <dbReference type="ChEBI" id="CHEBI:43474"/>
        <dbReference type="ChEBI" id="CHEBI:456216"/>
        <dbReference type="EC" id="5.6.2.3"/>
    </reaction>
</comment>
<dbReference type="EMBL" id="BGZK01000115">
    <property type="protein sequence ID" value="GBP20167.1"/>
    <property type="molecule type" value="Genomic_DNA"/>
</dbReference>
<feature type="domain" description="DNA helicase Pif1-like DEAD-box helicase" evidence="2">
    <location>
        <begin position="119"/>
        <end position="184"/>
    </location>
</feature>
<dbReference type="GO" id="GO:0000723">
    <property type="term" value="P:telomere maintenance"/>
    <property type="evidence" value="ECO:0007669"/>
    <property type="project" value="InterPro"/>
</dbReference>
<comment type="similarity">
    <text evidence="1">Belongs to the helicase family.</text>
</comment>
<proteinExistence type="inferred from homology"/>
<dbReference type="EC" id="5.6.2.3" evidence="1"/>
<dbReference type="AlphaFoldDB" id="A0A4C1U1V3"/>
<evidence type="ECO:0000313" key="4">
    <source>
        <dbReference type="Proteomes" id="UP000299102"/>
    </source>
</evidence>
<keyword evidence="1" id="KW-0547">Nucleotide-binding</keyword>
<dbReference type="Proteomes" id="UP000299102">
    <property type="component" value="Unassembled WGS sequence"/>
</dbReference>
<dbReference type="GO" id="GO:0016887">
    <property type="term" value="F:ATP hydrolysis activity"/>
    <property type="evidence" value="ECO:0007669"/>
    <property type="project" value="RHEA"/>
</dbReference>
<dbReference type="OrthoDB" id="272985at2759"/>
<keyword evidence="1" id="KW-0378">Hydrolase</keyword>
<gene>
    <name evidence="3" type="ORF">EVAR_5598_1</name>
</gene>
<dbReference type="Pfam" id="PF05970">
    <property type="entry name" value="PIF1"/>
    <property type="match status" value="1"/>
</dbReference>
<keyword evidence="1" id="KW-0233">DNA recombination</keyword>
<evidence type="ECO:0000256" key="1">
    <source>
        <dbReference type="RuleBase" id="RU363044"/>
    </source>
</evidence>
<comment type="cofactor">
    <cofactor evidence="1">
        <name>Mg(2+)</name>
        <dbReference type="ChEBI" id="CHEBI:18420"/>
    </cofactor>
</comment>
<evidence type="ECO:0000259" key="2">
    <source>
        <dbReference type="Pfam" id="PF05970"/>
    </source>
</evidence>